<feature type="transmembrane region" description="Helical" evidence="2">
    <location>
        <begin position="375"/>
        <end position="395"/>
    </location>
</feature>
<comment type="caution">
    <text evidence="4">The sequence shown here is derived from an EMBL/GenBank/DDBJ whole genome shotgun (WGS) entry which is preliminary data.</text>
</comment>
<evidence type="ECO:0000256" key="1">
    <source>
        <dbReference type="SAM" id="MobiDB-lite"/>
    </source>
</evidence>
<feature type="transmembrane region" description="Helical" evidence="2">
    <location>
        <begin position="307"/>
        <end position="325"/>
    </location>
</feature>
<feature type="transmembrane region" description="Helical" evidence="2">
    <location>
        <begin position="282"/>
        <end position="301"/>
    </location>
</feature>
<feature type="transmembrane region" description="Helical" evidence="2">
    <location>
        <begin position="100"/>
        <end position="118"/>
    </location>
</feature>
<dbReference type="Pfam" id="PF01757">
    <property type="entry name" value="Acyl_transf_3"/>
    <property type="match status" value="1"/>
</dbReference>
<feature type="compositionally biased region" description="Polar residues" evidence="1">
    <location>
        <begin position="17"/>
        <end position="30"/>
    </location>
</feature>
<dbReference type="InterPro" id="IPR050879">
    <property type="entry name" value="Acyltransferase_3"/>
</dbReference>
<keyword evidence="2" id="KW-0812">Transmembrane</keyword>
<keyword evidence="2" id="KW-1133">Transmembrane helix</keyword>
<dbReference type="PANTHER" id="PTHR23028:SF53">
    <property type="entry name" value="ACYL_TRANSF_3 DOMAIN-CONTAINING PROTEIN"/>
    <property type="match status" value="1"/>
</dbReference>
<gene>
    <name evidence="4" type="ORF">H9641_01545</name>
</gene>
<evidence type="ECO:0000313" key="4">
    <source>
        <dbReference type="EMBL" id="MBD7979405.1"/>
    </source>
</evidence>
<dbReference type="InterPro" id="IPR002656">
    <property type="entry name" value="Acyl_transf_3_dom"/>
</dbReference>
<keyword evidence="4" id="KW-0012">Acyltransferase</keyword>
<feature type="domain" description="Acyltransferase 3" evidence="3">
    <location>
        <begin position="60"/>
        <end position="388"/>
    </location>
</feature>
<feature type="transmembrane region" description="Helical" evidence="2">
    <location>
        <begin position="256"/>
        <end position="275"/>
    </location>
</feature>
<dbReference type="GO" id="GO:0016746">
    <property type="term" value="F:acyltransferase activity"/>
    <property type="evidence" value="ECO:0007669"/>
    <property type="project" value="UniProtKB-KW"/>
</dbReference>
<feature type="region of interest" description="Disordered" evidence="1">
    <location>
        <begin position="1"/>
        <end position="54"/>
    </location>
</feature>
<proteinExistence type="predicted"/>
<evidence type="ECO:0000313" key="5">
    <source>
        <dbReference type="Proteomes" id="UP000655570"/>
    </source>
</evidence>
<dbReference type="PANTHER" id="PTHR23028">
    <property type="entry name" value="ACETYLTRANSFERASE"/>
    <property type="match status" value="1"/>
</dbReference>
<reference evidence="4 5" key="1">
    <citation type="submission" date="2020-08" db="EMBL/GenBank/DDBJ databases">
        <title>A Genomic Blueprint of the Chicken Gut Microbiome.</title>
        <authorList>
            <person name="Gilroy R."/>
            <person name="Ravi A."/>
            <person name="Getino M."/>
            <person name="Pursley I."/>
            <person name="Horton D.L."/>
            <person name="Alikhan N.-F."/>
            <person name="Baker D."/>
            <person name="Gharbi K."/>
            <person name="Hall N."/>
            <person name="Watson M."/>
            <person name="Adriaenssens E.M."/>
            <person name="Foster-Nyarko E."/>
            <person name="Jarju S."/>
            <person name="Secka A."/>
            <person name="Antonio M."/>
            <person name="Oren A."/>
            <person name="Chaudhuri R."/>
            <person name="La Ragione R.M."/>
            <person name="Hildebrand F."/>
            <person name="Pallen M.J."/>
        </authorList>
    </citation>
    <scope>NUCLEOTIDE SEQUENCE [LARGE SCALE GENOMIC DNA]</scope>
    <source>
        <strain evidence="4 5">Sa2CUA9</strain>
    </source>
</reference>
<protein>
    <submittedName>
        <fullName evidence="4">Acyltransferase</fullName>
    </submittedName>
</protein>
<evidence type="ECO:0000256" key="2">
    <source>
        <dbReference type="SAM" id="Phobius"/>
    </source>
</evidence>
<dbReference type="EMBL" id="JACSQF010000001">
    <property type="protein sequence ID" value="MBD7979405.1"/>
    <property type="molecule type" value="Genomic_DNA"/>
</dbReference>
<feature type="transmembrane region" description="Helical" evidence="2">
    <location>
        <begin position="230"/>
        <end position="250"/>
    </location>
</feature>
<feature type="transmembrane region" description="Helical" evidence="2">
    <location>
        <begin position="185"/>
        <end position="218"/>
    </location>
</feature>
<name>A0ABR8TUF4_9CELL</name>
<feature type="transmembrane region" description="Helical" evidence="2">
    <location>
        <begin position="145"/>
        <end position="165"/>
    </location>
</feature>
<accession>A0ABR8TUF4</accession>
<evidence type="ECO:0000259" key="3">
    <source>
        <dbReference type="Pfam" id="PF01757"/>
    </source>
</evidence>
<keyword evidence="4" id="KW-0808">Transferase</keyword>
<sequence length="420" mass="45639">MTRVVSPRVDVDADVGPTTSLDTDGGTVTPSDREHREHREHRRGGGRAMKPPPAGRFLPIDAMRGIASMSVLVFHLFRSPPQTDVLAAAFPGPVEIFSDYARSGVAVFFVISGFVIAYTTRDLGPRVRDGVRFALRRQVRLDPPYYVVMAIVLVLAVGERLVPGLESRTLTTGDVLLNMFYLQDIAGAPAVLAVAWTLCLEVQFYLVVVVLVIASGWISRGPGPTEHRIRFVTTIALLLGLVSLSLPFLGADGGPWFIGTWWMFCFGMAITWFMLGRLSGHVIAAICGIVGVWCVAVSLWSPVADPWGSHWFAYLTGLAILLLLITGKMSMQPPRWLLYLGTLSYSLYLVHLPVIDTVMAGAYKVTGDSTVGALAAYAVAAAVSLGAASVVHRLVERPAMAWSSRLRTARIGTVLHAFHR</sequence>
<feature type="transmembrane region" description="Helical" evidence="2">
    <location>
        <begin position="337"/>
        <end position="355"/>
    </location>
</feature>
<keyword evidence="5" id="KW-1185">Reference proteome</keyword>
<dbReference type="RefSeq" id="WP_191800362.1">
    <property type="nucleotide sequence ID" value="NZ_JACSQF010000001.1"/>
</dbReference>
<dbReference type="Proteomes" id="UP000655570">
    <property type="component" value="Unassembled WGS sequence"/>
</dbReference>
<organism evidence="4 5">
    <name type="scientific">Oerskovia merdavium</name>
    <dbReference type="NCBI Taxonomy" id="2762227"/>
    <lineage>
        <taxon>Bacteria</taxon>
        <taxon>Bacillati</taxon>
        <taxon>Actinomycetota</taxon>
        <taxon>Actinomycetes</taxon>
        <taxon>Micrococcales</taxon>
        <taxon>Cellulomonadaceae</taxon>
        <taxon>Oerskovia</taxon>
    </lineage>
</organism>
<keyword evidence="2" id="KW-0472">Membrane</keyword>